<dbReference type="Pfam" id="PF22936">
    <property type="entry name" value="Pol_BBD"/>
    <property type="match status" value="1"/>
</dbReference>
<comment type="caution">
    <text evidence="3">The sequence shown here is derived from an EMBL/GenBank/DDBJ whole genome shotgun (WGS) entry which is preliminary data.</text>
</comment>
<feature type="compositionally biased region" description="Acidic residues" evidence="1">
    <location>
        <begin position="297"/>
        <end position="317"/>
    </location>
</feature>
<feature type="compositionally biased region" description="Polar residues" evidence="1">
    <location>
        <begin position="30"/>
        <end position="44"/>
    </location>
</feature>
<proteinExistence type="predicted"/>
<evidence type="ECO:0000259" key="2">
    <source>
        <dbReference type="Pfam" id="PF22936"/>
    </source>
</evidence>
<dbReference type="InterPro" id="IPR054722">
    <property type="entry name" value="PolX-like_BBD"/>
</dbReference>
<dbReference type="Proteomes" id="UP001273209">
    <property type="component" value="Unassembled WGS sequence"/>
</dbReference>
<evidence type="ECO:0000256" key="1">
    <source>
        <dbReference type="SAM" id="MobiDB-lite"/>
    </source>
</evidence>
<evidence type="ECO:0000313" key="4">
    <source>
        <dbReference type="Proteomes" id="UP001273209"/>
    </source>
</evidence>
<name>A0AAE1J2K1_9HYPO</name>
<evidence type="ECO:0000313" key="3">
    <source>
        <dbReference type="EMBL" id="KAK4064124.1"/>
    </source>
</evidence>
<feature type="region of interest" description="Disordered" evidence="1">
    <location>
        <begin position="295"/>
        <end position="317"/>
    </location>
</feature>
<dbReference type="PANTHER" id="PTHR40628">
    <property type="entry name" value="CHROMO DOMAIN-CONTAINING PROTEIN"/>
    <property type="match status" value="1"/>
</dbReference>
<dbReference type="AlphaFoldDB" id="A0AAE1J2K1"/>
<sequence length="454" mass="51749">MARPLFAISFHTYLKVSSFNPPTKRKASREQQAPITSAVQEQEQQTKIMASAAAAEAPMCWQDSPQGLSADWVFSNNSNVHICNDRRWFTEFTPFQSVASNRYFPGDIAVEGVGVVNLPVKRDPNQRGPQAHHVLRLTDVLYTPSSGFNILGSPLYELAPQISMNPTTKSNGSLADKNGNRIAFFSPNSPLFCLRLSGPPVGPRLAPTNFDPKTAYILTVVWPDSERARWNARDQPVDTETKPRQWAGEQPYTAEEKAWLKKHYQGEYKFLRSHGLSIYDDEDREEGRAIVRAMMSADEDEEEEDEEEEDDDDDDDDFAHVADYLFDEEELAWIKKHYKNSATFMFSYGLKFYDEEDYAEGRAIVRAMMSADEDDDENKGGTEDEEEEDDDDDDDDDETAHFADYHFNDGELAWIQKHYKNSATFMFSYGLKFYDDEDCAEATGLVRAFMIDGE</sequence>
<feature type="region of interest" description="Disordered" evidence="1">
    <location>
        <begin position="369"/>
        <end position="401"/>
    </location>
</feature>
<organism evidence="3 4">
    <name type="scientific">Trichoderma aggressivum f. europaeum</name>
    <dbReference type="NCBI Taxonomy" id="173218"/>
    <lineage>
        <taxon>Eukaryota</taxon>
        <taxon>Fungi</taxon>
        <taxon>Dikarya</taxon>
        <taxon>Ascomycota</taxon>
        <taxon>Pezizomycotina</taxon>
        <taxon>Sordariomycetes</taxon>
        <taxon>Hypocreomycetidae</taxon>
        <taxon>Hypocreales</taxon>
        <taxon>Hypocreaceae</taxon>
        <taxon>Trichoderma</taxon>
    </lineage>
</organism>
<feature type="region of interest" description="Disordered" evidence="1">
    <location>
        <begin position="19"/>
        <end position="44"/>
    </location>
</feature>
<dbReference type="PANTHER" id="PTHR40628:SF1">
    <property type="entry name" value="CHROMO DOMAIN-CONTAINING PROTEIN"/>
    <property type="match status" value="1"/>
</dbReference>
<dbReference type="GeneID" id="87923929"/>
<keyword evidence="4" id="KW-1185">Reference proteome</keyword>
<gene>
    <name evidence="3" type="ORF">Triagg1_9103</name>
</gene>
<feature type="domain" description="Retrovirus-related Pol polyprotein from transposon TNT 1-94-like beta-barrel" evidence="2">
    <location>
        <begin position="72"/>
        <end position="151"/>
    </location>
</feature>
<feature type="compositionally biased region" description="Acidic residues" evidence="1">
    <location>
        <begin position="371"/>
        <end position="398"/>
    </location>
</feature>
<protein>
    <recommendedName>
        <fullName evidence="2">Retrovirus-related Pol polyprotein from transposon TNT 1-94-like beta-barrel domain-containing protein</fullName>
    </recommendedName>
</protein>
<dbReference type="EMBL" id="JAWRVG010000049">
    <property type="protein sequence ID" value="KAK4064124.1"/>
    <property type="molecule type" value="Genomic_DNA"/>
</dbReference>
<reference evidence="3" key="1">
    <citation type="submission" date="2023-11" db="EMBL/GenBank/DDBJ databases">
        <title>The genome sequences of three competitors of mushroom-forming fungi.</title>
        <authorList>
            <person name="Beijen E."/>
            <person name="Ohm R.A."/>
        </authorList>
    </citation>
    <scope>NUCLEOTIDE SEQUENCE</scope>
    <source>
        <strain evidence="3">CBS 100526</strain>
    </source>
</reference>
<dbReference type="RefSeq" id="XP_062751876.1">
    <property type="nucleotide sequence ID" value="XM_062904024.1"/>
</dbReference>
<accession>A0AAE1J2K1</accession>